<proteinExistence type="predicted"/>
<protein>
    <submittedName>
        <fullName evidence="1">Uncharacterized protein</fullName>
    </submittedName>
</protein>
<evidence type="ECO:0000313" key="1">
    <source>
        <dbReference type="EMBL" id="HEB13514.1"/>
    </source>
</evidence>
<dbReference type="Proteomes" id="UP000885695">
    <property type="component" value="Unassembled WGS sequence"/>
</dbReference>
<organism evidence="1">
    <name type="scientific">candidate division CPR3 bacterium</name>
    <dbReference type="NCBI Taxonomy" id="2268181"/>
    <lineage>
        <taxon>Bacteria</taxon>
        <taxon>Bacteria division CPR3</taxon>
    </lineage>
</organism>
<comment type="caution">
    <text evidence="1">The sequence shown here is derived from an EMBL/GenBank/DDBJ whole genome shotgun (WGS) entry which is preliminary data.</text>
</comment>
<dbReference type="EMBL" id="DRHL01000046">
    <property type="protein sequence ID" value="HEB13514.1"/>
    <property type="molecule type" value="Genomic_DNA"/>
</dbReference>
<accession>A0A7C1NMC8</accession>
<dbReference type="AlphaFoldDB" id="A0A7C1NMC8"/>
<gene>
    <name evidence="1" type="ORF">ENI13_00875</name>
</gene>
<sequence length="120" mass="13960">MNLQELTDKYVGEFGKKFRYVGEPIKIEKYERLDRTQADYIQDFLIHALEKTARGAFEAGEAAEHTLGNPRKQFFGEDKPQMHKQWKCEQCHFPENFTNNCAMCGVNKPQEKESQPTDKG</sequence>
<name>A0A7C1NMC8_UNCC3</name>
<reference evidence="1" key="1">
    <citation type="journal article" date="2020" name="mSystems">
        <title>Genome- and Community-Level Interaction Insights into Carbon Utilization and Element Cycling Functions of Hydrothermarchaeota in Hydrothermal Sediment.</title>
        <authorList>
            <person name="Zhou Z."/>
            <person name="Liu Y."/>
            <person name="Xu W."/>
            <person name="Pan J."/>
            <person name="Luo Z.H."/>
            <person name="Li M."/>
        </authorList>
    </citation>
    <scope>NUCLEOTIDE SEQUENCE [LARGE SCALE GENOMIC DNA]</scope>
    <source>
        <strain evidence="1">HyVt-369</strain>
    </source>
</reference>